<dbReference type="NCBIfam" id="NF009566">
    <property type="entry name" value="PRK13020.1"/>
    <property type="match status" value="1"/>
</dbReference>
<comment type="function">
    <text evidence="1">Catalyzes the dismutation of two molecules of 6,7-dimethyl-8-ribityllumazine, resulting in the formation of riboflavin and 5-amino-6-(D-ribitylamino)uracil.</text>
</comment>
<dbReference type="FunFam" id="2.40.30.20:FF:000004">
    <property type="entry name" value="Riboflavin synthase, alpha subunit"/>
    <property type="match status" value="1"/>
</dbReference>
<dbReference type="NCBIfam" id="NF006767">
    <property type="entry name" value="PRK09289.1"/>
    <property type="match status" value="1"/>
</dbReference>
<feature type="domain" description="Lumazine-binding" evidence="10">
    <location>
        <begin position="98"/>
        <end position="195"/>
    </location>
</feature>
<dbReference type="PROSITE" id="PS51177">
    <property type="entry name" value="LUMAZINE_BIND"/>
    <property type="match status" value="2"/>
</dbReference>
<dbReference type="GO" id="GO:0009231">
    <property type="term" value="P:riboflavin biosynthetic process"/>
    <property type="evidence" value="ECO:0007669"/>
    <property type="project" value="UniProtKB-KW"/>
</dbReference>
<dbReference type="InterPro" id="IPR023366">
    <property type="entry name" value="ATP_synth_asu-like_sf"/>
</dbReference>
<evidence type="ECO:0000256" key="7">
    <source>
        <dbReference type="ARBA" id="ARBA00022737"/>
    </source>
</evidence>
<dbReference type="PANTHER" id="PTHR21098:SF0">
    <property type="entry name" value="RIBOFLAVIN SYNTHASE"/>
    <property type="match status" value="1"/>
</dbReference>
<dbReference type="Pfam" id="PF00677">
    <property type="entry name" value="Lum_binding"/>
    <property type="match status" value="2"/>
</dbReference>
<protein>
    <recommendedName>
        <fullName evidence="4 8">Riboflavin synthase</fullName>
        <ecNumber evidence="3 8">2.5.1.9</ecNumber>
    </recommendedName>
</protein>
<evidence type="ECO:0000259" key="10">
    <source>
        <dbReference type="PROSITE" id="PS51177"/>
    </source>
</evidence>
<evidence type="ECO:0000256" key="1">
    <source>
        <dbReference type="ARBA" id="ARBA00002803"/>
    </source>
</evidence>
<dbReference type="AlphaFoldDB" id="A0A833EC19"/>
<evidence type="ECO:0000313" key="12">
    <source>
        <dbReference type="Proteomes" id="UP000608579"/>
    </source>
</evidence>
<dbReference type="SUPFAM" id="SSF63380">
    <property type="entry name" value="Riboflavin synthase domain-like"/>
    <property type="match status" value="2"/>
</dbReference>
<evidence type="ECO:0000256" key="6">
    <source>
        <dbReference type="ARBA" id="ARBA00022679"/>
    </source>
</evidence>
<dbReference type="InterPro" id="IPR026017">
    <property type="entry name" value="Lumazine-bd_dom"/>
</dbReference>
<accession>A0A833EC19</accession>
<dbReference type="PIRSF" id="PIRSF000498">
    <property type="entry name" value="Riboflavin_syn_A"/>
    <property type="match status" value="1"/>
</dbReference>
<comment type="caution">
    <text evidence="11">The sequence shown here is derived from an EMBL/GenBank/DDBJ whole genome shotgun (WGS) entry which is preliminary data.</text>
</comment>
<evidence type="ECO:0000256" key="8">
    <source>
        <dbReference type="NCBIfam" id="TIGR00187"/>
    </source>
</evidence>
<gene>
    <name evidence="11" type="ORF">EYH45_04740</name>
</gene>
<dbReference type="InterPro" id="IPR017938">
    <property type="entry name" value="Riboflavin_synthase-like_b-brl"/>
</dbReference>
<dbReference type="CDD" id="cd00402">
    <property type="entry name" value="Riboflavin_synthase_like"/>
    <property type="match status" value="1"/>
</dbReference>
<dbReference type="Gene3D" id="2.40.30.20">
    <property type="match status" value="2"/>
</dbReference>
<evidence type="ECO:0000256" key="2">
    <source>
        <dbReference type="ARBA" id="ARBA00004887"/>
    </source>
</evidence>
<dbReference type="EMBL" id="DQVM01000091">
    <property type="protein sequence ID" value="HIQ29854.1"/>
    <property type="molecule type" value="Genomic_DNA"/>
</dbReference>
<organism evidence="11 12">
    <name type="scientific">Caldiarchaeum subterraneum</name>
    <dbReference type="NCBI Taxonomy" id="311458"/>
    <lineage>
        <taxon>Archaea</taxon>
        <taxon>Nitrososphaerota</taxon>
        <taxon>Candidatus Caldarchaeales</taxon>
        <taxon>Candidatus Caldarchaeaceae</taxon>
        <taxon>Candidatus Caldarchaeum</taxon>
    </lineage>
</organism>
<keyword evidence="5" id="KW-0686">Riboflavin biosynthesis</keyword>
<feature type="repeat" description="Lumazine-binding" evidence="9">
    <location>
        <begin position="98"/>
        <end position="195"/>
    </location>
</feature>
<evidence type="ECO:0000313" key="11">
    <source>
        <dbReference type="EMBL" id="HIQ29854.1"/>
    </source>
</evidence>
<dbReference type="EC" id="2.5.1.9" evidence="3 8"/>
<feature type="domain" description="Lumazine-binding" evidence="10">
    <location>
        <begin position="1"/>
        <end position="97"/>
    </location>
</feature>
<evidence type="ECO:0000256" key="3">
    <source>
        <dbReference type="ARBA" id="ARBA00012827"/>
    </source>
</evidence>
<reference evidence="11" key="1">
    <citation type="journal article" date="2020" name="ISME J.">
        <title>Gammaproteobacteria mediating utilization of methyl-, sulfur- and petroleum organic compounds in deep ocean hydrothermal plumes.</title>
        <authorList>
            <person name="Zhou Z."/>
            <person name="Liu Y."/>
            <person name="Pan J."/>
            <person name="Cron B.R."/>
            <person name="Toner B.M."/>
            <person name="Anantharaman K."/>
            <person name="Breier J.A."/>
            <person name="Dick G.J."/>
            <person name="Li M."/>
        </authorList>
    </citation>
    <scope>NUCLEOTIDE SEQUENCE</scope>
    <source>
        <strain evidence="11">SZUA-1515</strain>
    </source>
</reference>
<evidence type="ECO:0000256" key="4">
    <source>
        <dbReference type="ARBA" id="ARBA00013950"/>
    </source>
</evidence>
<dbReference type="InterPro" id="IPR001783">
    <property type="entry name" value="Lumazine-bd"/>
</dbReference>
<dbReference type="PANTHER" id="PTHR21098">
    <property type="entry name" value="RIBOFLAVIN SYNTHASE ALPHA CHAIN"/>
    <property type="match status" value="1"/>
</dbReference>
<sequence>MFTGIVECQVSVSRVVREDSRCVRLSVKLGSPAEDLSIGSSVAINGVCLTITEVNGDELSFDIMLETLNRTNLSMLSAGDMVNFERSLRAGEPIEGHIVLGHVDFVGEVREVRELADGSREMWIKTPREYAVYLAPKGSVAVDGVSLTIVDVQDEAFMVALIPHTLEVTTLGRKKPGDKLNIEIDVIARYVYNAVKAIMNKNKKED</sequence>
<evidence type="ECO:0000256" key="5">
    <source>
        <dbReference type="ARBA" id="ARBA00022619"/>
    </source>
</evidence>
<comment type="pathway">
    <text evidence="2">Cofactor biosynthesis; riboflavin biosynthesis; riboflavin from 2-hydroxy-3-oxobutyl phosphate and 5-amino-6-(D-ribitylamino)uracil: step 2/2.</text>
</comment>
<keyword evidence="6 11" id="KW-0808">Transferase</keyword>
<feature type="repeat" description="Lumazine-binding" evidence="9">
    <location>
        <begin position="1"/>
        <end position="97"/>
    </location>
</feature>
<dbReference type="FunFam" id="2.40.30.20:FF:000003">
    <property type="entry name" value="Riboflavin synthase, alpha subunit"/>
    <property type="match status" value="1"/>
</dbReference>
<dbReference type="NCBIfam" id="TIGR00187">
    <property type="entry name" value="ribE"/>
    <property type="match status" value="1"/>
</dbReference>
<name>A0A833EC19_CALS0</name>
<dbReference type="GO" id="GO:0004746">
    <property type="term" value="F:riboflavin synthase activity"/>
    <property type="evidence" value="ECO:0007669"/>
    <property type="project" value="UniProtKB-UniRule"/>
</dbReference>
<evidence type="ECO:0000256" key="9">
    <source>
        <dbReference type="PROSITE-ProRule" id="PRU00524"/>
    </source>
</evidence>
<keyword evidence="7" id="KW-0677">Repeat</keyword>
<dbReference type="Proteomes" id="UP000608579">
    <property type="component" value="Unassembled WGS sequence"/>
</dbReference>
<proteinExistence type="predicted"/>